<dbReference type="Gene3D" id="2.60.120.560">
    <property type="entry name" value="Exo-inulinase, domain 1"/>
    <property type="match status" value="1"/>
</dbReference>
<sequence precursor="true">MIALPWNTMNRPNACLIATLIPWVCACCVFPAKADQPGKTTPDGTTVRAAVATDAGGPAANVSGNNVSGNKVPGSKVPGNKVAGNKVAETPTWTDPMVAARESAAFGFLGEYIKDRQAIQVVPCEGRYYLSIYQGGLPGAGWDRGRIQHEWVQADSIADRLAGLTKVDRSGSLTFPTPPENAVVLFDGKNMDHWAHGKILNGLLQAGAKTKDQFQDFQLHFETMVPFKPELPLAHPGRGNSGVFAVGAYEVQVCDTFGIDFAPDRWKIDNVQKHPDTWCGSIYGIRAADVNMCLPPLAWQTFDVDFTAARFQDGEKISDARMTVHQNGILIHDDIPLPEGTGGGPSGPRDEVPRGAIYVQNHHNPTQYRNIWIVPRD</sequence>
<evidence type="ECO:0000256" key="1">
    <source>
        <dbReference type="SAM" id="MobiDB-lite"/>
    </source>
</evidence>
<dbReference type="Pfam" id="PF06439">
    <property type="entry name" value="3keto-disac_hyd"/>
    <property type="match status" value="1"/>
</dbReference>
<gene>
    <name evidence="4" type="ORF">K227x_37820</name>
</gene>
<dbReference type="OrthoDB" id="176168at2"/>
<feature type="region of interest" description="Disordered" evidence="1">
    <location>
        <begin position="58"/>
        <end position="84"/>
    </location>
</feature>
<dbReference type="PANTHER" id="PTHR33546">
    <property type="entry name" value="LARGE, MULTIFUNCTIONAL SECRETED PROTEIN-RELATED"/>
    <property type="match status" value="1"/>
</dbReference>
<dbReference type="AlphaFoldDB" id="A0A517NE32"/>
<keyword evidence="2" id="KW-0732">Signal</keyword>
<reference evidence="4 5" key="1">
    <citation type="submission" date="2019-02" db="EMBL/GenBank/DDBJ databases">
        <title>Deep-cultivation of Planctomycetes and their phenomic and genomic characterization uncovers novel biology.</title>
        <authorList>
            <person name="Wiegand S."/>
            <person name="Jogler M."/>
            <person name="Boedeker C."/>
            <person name="Pinto D."/>
            <person name="Vollmers J."/>
            <person name="Rivas-Marin E."/>
            <person name="Kohn T."/>
            <person name="Peeters S.H."/>
            <person name="Heuer A."/>
            <person name="Rast P."/>
            <person name="Oberbeckmann S."/>
            <person name="Bunk B."/>
            <person name="Jeske O."/>
            <person name="Meyerdierks A."/>
            <person name="Storesund J.E."/>
            <person name="Kallscheuer N."/>
            <person name="Luecker S."/>
            <person name="Lage O.M."/>
            <person name="Pohl T."/>
            <person name="Merkel B.J."/>
            <person name="Hornburger P."/>
            <person name="Mueller R.-W."/>
            <person name="Bruemmer F."/>
            <person name="Labrenz M."/>
            <person name="Spormann A.M."/>
            <person name="Op den Camp H."/>
            <person name="Overmann J."/>
            <person name="Amann R."/>
            <person name="Jetten M.S.M."/>
            <person name="Mascher T."/>
            <person name="Medema M.H."/>
            <person name="Devos D.P."/>
            <person name="Kaster A.-K."/>
            <person name="Ovreas L."/>
            <person name="Rohde M."/>
            <person name="Galperin M.Y."/>
            <person name="Jogler C."/>
        </authorList>
    </citation>
    <scope>NUCLEOTIDE SEQUENCE [LARGE SCALE GENOMIC DNA]</scope>
    <source>
        <strain evidence="4 5">K22_7</strain>
    </source>
</reference>
<feature type="region of interest" description="Disordered" evidence="1">
    <location>
        <begin position="334"/>
        <end position="353"/>
    </location>
</feature>
<feature type="chain" id="PRO_5021981491" description="3-keto-alpha-glucoside-1,2-lyase/3-keto-2-hydroxy-glucal hydratase domain-containing protein" evidence="2">
    <location>
        <begin position="35"/>
        <end position="377"/>
    </location>
</feature>
<dbReference type="PANTHER" id="PTHR33546:SF1">
    <property type="entry name" value="LARGE, MULTIFUNCTIONAL SECRETED PROTEIN"/>
    <property type="match status" value="1"/>
</dbReference>
<dbReference type="GO" id="GO:0016787">
    <property type="term" value="F:hydrolase activity"/>
    <property type="evidence" value="ECO:0007669"/>
    <property type="project" value="InterPro"/>
</dbReference>
<dbReference type="EMBL" id="CP036525">
    <property type="protein sequence ID" value="QDT05382.1"/>
    <property type="molecule type" value="Genomic_DNA"/>
</dbReference>
<name>A0A517NE32_9BACT</name>
<accession>A0A517NE32</accession>
<evidence type="ECO:0000313" key="4">
    <source>
        <dbReference type="EMBL" id="QDT05382.1"/>
    </source>
</evidence>
<evidence type="ECO:0000259" key="3">
    <source>
        <dbReference type="Pfam" id="PF06439"/>
    </source>
</evidence>
<organism evidence="4 5">
    <name type="scientific">Rubripirellula lacrimiformis</name>
    <dbReference type="NCBI Taxonomy" id="1930273"/>
    <lineage>
        <taxon>Bacteria</taxon>
        <taxon>Pseudomonadati</taxon>
        <taxon>Planctomycetota</taxon>
        <taxon>Planctomycetia</taxon>
        <taxon>Pirellulales</taxon>
        <taxon>Pirellulaceae</taxon>
        <taxon>Rubripirellula</taxon>
    </lineage>
</organism>
<dbReference type="InterPro" id="IPR010496">
    <property type="entry name" value="AL/BT2_dom"/>
</dbReference>
<evidence type="ECO:0000256" key="2">
    <source>
        <dbReference type="SAM" id="SignalP"/>
    </source>
</evidence>
<feature type="compositionally biased region" description="Low complexity" evidence="1">
    <location>
        <begin position="58"/>
        <end position="75"/>
    </location>
</feature>
<feature type="domain" description="3-keto-alpha-glucoside-1,2-lyase/3-keto-2-hydroxy-glucal hydratase" evidence="3">
    <location>
        <begin position="182"/>
        <end position="373"/>
    </location>
</feature>
<proteinExistence type="predicted"/>
<keyword evidence="5" id="KW-1185">Reference proteome</keyword>
<evidence type="ECO:0000313" key="5">
    <source>
        <dbReference type="Proteomes" id="UP000318538"/>
    </source>
</evidence>
<dbReference type="KEGG" id="rlc:K227x_37820"/>
<feature type="signal peptide" evidence="2">
    <location>
        <begin position="1"/>
        <end position="34"/>
    </location>
</feature>
<protein>
    <recommendedName>
        <fullName evidence="3">3-keto-alpha-glucoside-1,2-lyase/3-keto-2-hydroxy-glucal hydratase domain-containing protein</fullName>
    </recommendedName>
</protein>
<dbReference type="Proteomes" id="UP000318538">
    <property type="component" value="Chromosome"/>
</dbReference>